<organism evidence="2">
    <name type="scientific">Timema monikensis</name>
    <dbReference type="NCBI Taxonomy" id="170555"/>
    <lineage>
        <taxon>Eukaryota</taxon>
        <taxon>Metazoa</taxon>
        <taxon>Ecdysozoa</taxon>
        <taxon>Arthropoda</taxon>
        <taxon>Hexapoda</taxon>
        <taxon>Insecta</taxon>
        <taxon>Pterygota</taxon>
        <taxon>Neoptera</taxon>
        <taxon>Polyneoptera</taxon>
        <taxon>Phasmatodea</taxon>
        <taxon>Timematodea</taxon>
        <taxon>Timematoidea</taxon>
        <taxon>Timematidae</taxon>
        <taxon>Timema</taxon>
    </lineage>
</organism>
<evidence type="ECO:0000256" key="1">
    <source>
        <dbReference type="SAM" id="SignalP"/>
    </source>
</evidence>
<feature type="signal peptide" evidence="1">
    <location>
        <begin position="1"/>
        <end position="20"/>
    </location>
</feature>
<accession>A0A7R9HVC7</accession>
<proteinExistence type="predicted"/>
<evidence type="ECO:0000313" key="2">
    <source>
        <dbReference type="EMBL" id="CAD7436178.1"/>
    </source>
</evidence>
<reference evidence="2" key="1">
    <citation type="submission" date="2020-11" db="EMBL/GenBank/DDBJ databases">
        <authorList>
            <person name="Tran Van P."/>
        </authorList>
    </citation>
    <scope>NUCLEOTIDE SEQUENCE</scope>
</reference>
<gene>
    <name evidence="2" type="ORF">TMSB3V08_LOCUS12824</name>
</gene>
<name>A0A7R9HVC7_9NEOP</name>
<sequence>MVARFVAIAAVLFFLQTLQGAPSTDAPSTTPLTSDFQPTVFRNPFLEVQAIASGVLNGTTNSFTAGVSNAIQNGRQAAHLVTDVQTQAVANTVKALMTTGAITLDGILRSLMVFSNAAATMLRPAPANNV</sequence>
<dbReference type="EMBL" id="OB813859">
    <property type="protein sequence ID" value="CAD7436178.1"/>
    <property type="molecule type" value="Genomic_DNA"/>
</dbReference>
<protein>
    <submittedName>
        <fullName evidence="2">Uncharacterized protein</fullName>
    </submittedName>
</protein>
<dbReference type="AlphaFoldDB" id="A0A7R9HVC7"/>
<feature type="chain" id="PRO_5031076017" evidence="1">
    <location>
        <begin position="21"/>
        <end position="130"/>
    </location>
</feature>
<keyword evidence="1" id="KW-0732">Signal</keyword>